<dbReference type="PROSITE" id="PS50293">
    <property type="entry name" value="TPR_REGION"/>
    <property type="match status" value="1"/>
</dbReference>
<feature type="repeat" description="TPR" evidence="4">
    <location>
        <begin position="156"/>
        <end position="189"/>
    </location>
</feature>
<reference evidence="7" key="1">
    <citation type="submission" date="2018-04" db="EMBL/GenBank/DDBJ databases">
        <authorList>
            <person name="Go L.Y."/>
            <person name="Mitchell J.A."/>
        </authorList>
    </citation>
    <scope>NUCLEOTIDE SEQUENCE</scope>
    <source>
        <tissue evidence="7">Whole organism</tissue>
    </source>
</reference>
<evidence type="ECO:0000256" key="5">
    <source>
        <dbReference type="SAM" id="MobiDB-lite"/>
    </source>
</evidence>
<evidence type="ECO:0000256" key="2">
    <source>
        <dbReference type="ARBA" id="ARBA00022737"/>
    </source>
</evidence>
<comment type="similarity">
    <text evidence="1">Belongs to the SGT family.</text>
</comment>
<dbReference type="OMA" id="LAIKDCH"/>
<dbReference type="Pfam" id="PF00515">
    <property type="entry name" value="TPR_1"/>
    <property type="match status" value="1"/>
</dbReference>
<feature type="region of interest" description="Disordered" evidence="5">
    <location>
        <begin position="285"/>
        <end position="316"/>
    </location>
</feature>
<accession>A0A336K8R8</accession>
<dbReference type="GO" id="GO:0016020">
    <property type="term" value="C:membrane"/>
    <property type="evidence" value="ECO:0007669"/>
    <property type="project" value="TreeGrafter"/>
</dbReference>
<dbReference type="GO" id="GO:0072380">
    <property type="term" value="C:TRC complex"/>
    <property type="evidence" value="ECO:0007669"/>
    <property type="project" value="TreeGrafter"/>
</dbReference>
<dbReference type="InterPro" id="IPR011990">
    <property type="entry name" value="TPR-like_helical_dom_sf"/>
</dbReference>
<dbReference type="SMART" id="SM00028">
    <property type="entry name" value="TPR"/>
    <property type="match status" value="3"/>
</dbReference>
<dbReference type="EMBL" id="UFQT01000109">
    <property type="protein sequence ID" value="SSX20145.1"/>
    <property type="molecule type" value="Genomic_DNA"/>
</dbReference>
<dbReference type="GO" id="GO:0006620">
    <property type="term" value="P:post-translational protein targeting to endoplasmic reticulum membrane"/>
    <property type="evidence" value="ECO:0007669"/>
    <property type="project" value="TreeGrafter"/>
</dbReference>
<dbReference type="EMBL" id="UFQS01000109">
    <property type="protein sequence ID" value="SSW99765.1"/>
    <property type="molecule type" value="Genomic_DNA"/>
</dbReference>
<dbReference type="Gene3D" id="1.25.40.10">
    <property type="entry name" value="Tetratricopeptide repeat domain"/>
    <property type="match status" value="1"/>
</dbReference>
<dbReference type="VEuPathDB" id="VectorBase:CSON000625"/>
<reference evidence="8" key="2">
    <citation type="submission" date="2018-07" db="EMBL/GenBank/DDBJ databases">
        <authorList>
            <person name="Quirk P.G."/>
            <person name="Krulwich T.A."/>
        </authorList>
    </citation>
    <scope>NUCLEOTIDE SEQUENCE</scope>
</reference>
<evidence type="ECO:0000259" key="6">
    <source>
        <dbReference type="Pfam" id="PF16546"/>
    </source>
</evidence>
<dbReference type="GO" id="GO:0060090">
    <property type="term" value="F:molecular adaptor activity"/>
    <property type="evidence" value="ECO:0007669"/>
    <property type="project" value="TreeGrafter"/>
</dbReference>
<dbReference type="AlphaFoldDB" id="A0A336K8R8"/>
<organism evidence="7">
    <name type="scientific">Culicoides sonorensis</name>
    <name type="common">Biting midge</name>
    <dbReference type="NCBI Taxonomy" id="179676"/>
    <lineage>
        <taxon>Eukaryota</taxon>
        <taxon>Metazoa</taxon>
        <taxon>Ecdysozoa</taxon>
        <taxon>Arthropoda</taxon>
        <taxon>Hexapoda</taxon>
        <taxon>Insecta</taxon>
        <taxon>Pterygota</taxon>
        <taxon>Neoptera</taxon>
        <taxon>Endopterygota</taxon>
        <taxon>Diptera</taxon>
        <taxon>Nematocera</taxon>
        <taxon>Chironomoidea</taxon>
        <taxon>Ceratopogonidae</taxon>
        <taxon>Ceratopogoninae</taxon>
        <taxon>Culicoides</taxon>
        <taxon>Monoculicoides</taxon>
    </lineage>
</organism>
<dbReference type="Gene3D" id="1.20.5.420">
    <property type="entry name" value="Immunoglobulin FC, subunit C"/>
    <property type="match status" value="1"/>
</dbReference>
<dbReference type="InterPro" id="IPR047150">
    <property type="entry name" value="SGT"/>
</dbReference>
<gene>
    <name evidence="7" type="primary">CSON000625</name>
</gene>
<dbReference type="Pfam" id="PF13414">
    <property type="entry name" value="TPR_11"/>
    <property type="match status" value="1"/>
</dbReference>
<keyword evidence="2" id="KW-0677">Repeat</keyword>
<protein>
    <submittedName>
        <fullName evidence="7">CSON000625 protein</fullName>
    </submittedName>
</protein>
<feature type="repeat" description="TPR" evidence="4">
    <location>
        <begin position="88"/>
        <end position="121"/>
    </location>
</feature>
<dbReference type="InterPro" id="IPR032374">
    <property type="entry name" value="SGTA_dimer"/>
</dbReference>
<evidence type="ECO:0000256" key="3">
    <source>
        <dbReference type="ARBA" id="ARBA00022803"/>
    </source>
</evidence>
<dbReference type="SUPFAM" id="SSF48452">
    <property type="entry name" value="TPR-like"/>
    <property type="match status" value="1"/>
</dbReference>
<dbReference type="PANTHER" id="PTHR45831">
    <property type="entry name" value="LD24721P"/>
    <property type="match status" value="1"/>
</dbReference>
<dbReference type="Pfam" id="PF16546">
    <property type="entry name" value="SGTA_dimer"/>
    <property type="match status" value="1"/>
</dbReference>
<sequence length="316" mass="35450">MSDIESRYFVRSFLRFLNKQISENKFSSDSLESLEVAVQCLENVFELNNDEQGAGNGDDKDNPLNNFDLYELYSNALLNVSPERKEEAEGMKNEGNRLMKEEKYQEAINMYNKAIALDATNPVFYCNRAAAFSRIGDYNRAAEDCKMSLKYDPKYSKAYGRLGLAYSKMNKHELALDAYRKAIEIEPDNVDYQNNMKVTEERLQQQQQQSGVGGAPDVAGGMFPGLNPNIDFAAALNNPALVQMASRMMTDPNIQNMLSQLSGMQNVDTLVETGRQLAQNLASQNPDLIASIRRQLDPDNQDPSNNDNNQPPPGTN</sequence>
<feature type="domain" description="SGTA homodimerisation" evidence="6">
    <location>
        <begin position="9"/>
        <end position="55"/>
    </location>
</feature>
<evidence type="ECO:0000256" key="4">
    <source>
        <dbReference type="PROSITE-ProRule" id="PRU00339"/>
    </source>
</evidence>
<keyword evidence="3 4" id="KW-0802">TPR repeat</keyword>
<evidence type="ECO:0000256" key="1">
    <source>
        <dbReference type="ARBA" id="ARBA00008175"/>
    </source>
</evidence>
<proteinExistence type="inferred from homology"/>
<dbReference type="PANTHER" id="PTHR45831:SF2">
    <property type="entry name" value="LD24721P"/>
    <property type="match status" value="1"/>
</dbReference>
<dbReference type="PROSITE" id="PS50005">
    <property type="entry name" value="TPR"/>
    <property type="match status" value="2"/>
</dbReference>
<name>A0A336K8R8_CULSO</name>
<dbReference type="InterPro" id="IPR019734">
    <property type="entry name" value="TPR_rpt"/>
</dbReference>
<evidence type="ECO:0000313" key="7">
    <source>
        <dbReference type="EMBL" id="SSW99765.1"/>
    </source>
</evidence>
<evidence type="ECO:0000313" key="8">
    <source>
        <dbReference type="EMBL" id="SSX20145.1"/>
    </source>
</evidence>